<organism evidence="2">
    <name type="scientific">Tanacetum cinerariifolium</name>
    <name type="common">Dalmatian daisy</name>
    <name type="synonym">Chrysanthemum cinerariifolium</name>
    <dbReference type="NCBI Taxonomy" id="118510"/>
    <lineage>
        <taxon>Eukaryota</taxon>
        <taxon>Viridiplantae</taxon>
        <taxon>Streptophyta</taxon>
        <taxon>Embryophyta</taxon>
        <taxon>Tracheophyta</taxon>
        <taxon>Spermatophyta</taxon>
        <taxon>Magnoliopsida</taxon>
        <taxon>eudicotyledons</taxon>
        <taxon>Gunneridae</taxon>
        <taxon>Pentapetalae</taxon>
        <taxon>asterids</taxon>
        <taxon>campanulids</taxon>
        <taxon>Asterales</taxon>
        <taxon>Asteraceae</taxon>
        <taxon>Asteroideae</taxon>
        <taxon>Anthemideae</taxon>
        <taxon>Anthemidinae</taxon>
        <taxon>Tanacetum</taxon>
    </lineage>
</organism>
<feature type="transmembrane region" description="Helical" evidence="1">
    <location>
        <begin position="57"/>
        <end position="79"/>
    </location>
</feature>
<gene>
    <name evidence="2" type="ORF">Tci_386699</name>
</gene>
<keyword evidence="1" id="KW-0812">Transmembrane</keyword>
<reference evidence="2" key="1">
    <citation type="journal article" date="2019" name="Sci. Rep.">
        <title>Draft genome of Tanacetum cinerariifolium, the natural source of mosquito coil.</title>
        <authorList>
            <person name="Yamashiro T."/>
            <person name="Shiraishi A."/>
            <person name="Satake H."/>
            <person name="Nakayama K."/>
        </authorList>
    </citation>
    <scope>NUCLEOTIDE SEQUENCE</scope>
</reference>
<sequence length="137" mass="15704">MQVLASVLFKSIIYTSSAPSLYCLSNFYNFWLIKRTASIDIRVACCSVFVFEVLTTIGNFCIYSIVVGMMIDIFVIYLIKHRGYWVTHAYIEDHGFIEFVMRAAAEKHLHTYNGALMSNVDQNFRMISSFVGAMLLK</sequence>
<comment type="caution">
    <text evidence="2">The sequence shown here is derived from an EMBL/GenBank/DDBJ whole genome shotgun (WGS) entry which is preliminary data.</text>
</comment>
<proteinExistence type="predicted"/>
<name>A0A699HE99_TANCI</name>
<keyword evidence="1" id="KW-0472">Membrane</keyword>
<evidence type="ECO:0000256" key="1">
    <source>
        <dbReference type="SAM" id="Phobius"/>
    </source>
</evidence>
<accession>A0A699HE99</accession>
<protein>
    <submittedName>
        <fullName evidence="2">Polyadenylate-binding protein RBP45</fullName>
    </submittedName>
</protein>
<dbReference type="EMBL" id="BKCJ010155396">
    <property type="protein sequence ID" value="GEY14725.1"/>
    <property type="molecule type" value="Genomic_DNA"/>
</dbReference>
<evidence type="ECO:0000313" key="2">
    <source>
        <dbReference type="EMBL" id="GEY14725.1"/>
    </source>
</evidence>
<keyword evidence="1" id="KW-1133">Transmembrane helix</keyword>
<dbReference type="AlphaFoldDB" id="A0A699HE99"/>